<dbReference type="Proteomes" id="UP001519535">
    <property type="component" value="Unassembled WGS sequence"/>
</dbReference>
<keyword evidence="3" id="KW-1185">Reference proteome</keyword>
<dbReference type="RefSeq" id="WP_214094178.1">
    <property type="nucleotide sequence ID" value="NZ_JAHCLR010000040.1"/>
</dbReference>
<organism evidence="2 3">
    <name type="scientific">Mycolicibacter acidiphilus</name>
    <dbReference type="NCBI Taxonomy" id="2835306"/>
    <lineage>
        <taxon>Bacteria</taxon>
        <taxon>Bacillati</taxon>
        <taxon>Actinomycetota</taxon>
        <taxon>Actinomycetes</taxon>
        <taxon>Mycobacteriales</taxon>
        <taxon>Mycobacteriaceae</taxon>
        <taxon>Mycolicibacter</taxon>
    </lineage>
</organism>
<evidence type="ECO:0000313" key="2">
    <source>
        <dbReference type="EMBL" id="MBS9535319.1"/>
    </source>
</evidence>
<name>A0ABS5RM97_9MYCO</name>
<dbReference type="EMBL" id="JAHCLR010000040">
    <property type="protein sequence ID" value="MBS9535319.1"/>
    <property type="molecule type" value="Genomic_DNA"/>
</dbReference>
<gene>
    <name evidence="2" type="ORF">KIH27_17170</name>
</gene>
<sequence length="61" mass="6602">MTDYLTEASDRASENDLADQAVFAGEPLEGVEPFPVGTEADTADLIEQHQSVPSGDDDYDR</sequence>
<feature type="region of interest" description="Disordered" evidence="1">
    <location>
        <begin position="26"/>
        <end position="61"/>
    </location>
</feature>
<accession>A0ABS5RM97</accession>
<proteinExistence type="predicted"/>
<evidence type="ECO:0000256" key="1">
    <source>
        <dbReference type="SAM" id="MobiDB-lite"/>
    </source>
</evidence>
<evidence type="ECO:0000313" key="3">
    <source>
        <dbReference type="Proteomes" id="UP001519535"/>
    </source>
</evidence>
<reference evidence="2 3" key="1">
    <citation type="submission" date="2021-05" db="EMBL/GenBank/DDBJ databases">
        <title>Mycobacterium acidophilum sp. nov., an extremely acid-tolerant member of the genus Mycobacterium.</title>
        <authorList>
            <person name="Xia J."/>
        </authorList>
    </citation>
    <scope>NUCLEOTIDE SEQUENCE [LARGE SCALE GENOMIC DNA]</scope>
    <source>
        <strain evidence="2 3">M1</strain>
    </source>
</reference>
<comment type="caution">
    <text evidence="2">The sequence shown here is derived from an EMBL/GenBank/DDBJ whole genome shotgun (WGS) entry which is preliminary data.</text>
</comment>
<protein>
    <submittedName>
        <fullName evidence="2">Uncharacterized protein</fullName>
    </submittedName>
</protein>